<protein>
    <submittedName>
        <fullName evidence="8">Type II secretion system F family protein</fullName>
    </submittedName>
</protein>
<dbReference type="OrthoDB" id="9810662at2"/>
<sequence length="303" mass="33496">MTSIFALVAIGTYWGISALDPYRLKVRGRVGVAQKSVVTSSGAETLVATEQDAPNDWMRTSTGYFQRLLQSEGPELARRLQKAGIRNPHAIHYYNVSCLASVLVLGGISVSLCVAYRLPINSLLLGSSTAGLIGILIPRLWLMRAVSRYQAELNKTLPDFLDLMTICVEAGMSLQETIRRVSEELLLIHPTFGNELKFVQRDIDLGATVDQALRRFANRTDCDDLRSLTSILKETQRFGTNIADALRCHADMLRSRREQAAEESAQKAAVKILLPTILLIFPATFVVIVGPAAIQIYESFSKQ</sequence>
<feature type="transmembrane region" description="Helical" evidence="6">
    <location>
        <begin position="123"/>
        <end position="142"/>
    </location>
</feature>
<keyword evidence="3 6" id="KW-0812">Transmembrane</keyword>
<dbReference type="PANTHER" id="PTHR35007">
    <property type="entry name" value="INTEGRAL MEMBRANE PROTEIN-RELATED"/>
    <property type="match status" value="1"/>
</dbReference>
<evidence type="ECO:0000313" key="9">
    <source>
        <dbReference type="Proteomes" id="UP000239388"/>
    </source>
</evidence>
<evidence type="ECO:0000256" key="5">
    <source>
        <dbReference type="ARBA" id="ARBA00023136"/>
    </source>
</evidence>
<evidence type="ECO:0000256" key="4">
    <source>
        <dbReference type="ARBA" id="ARBA00022989"/>
    </source>
</evidence>
<feature type="transmembrane region" description="Helical" evidence="6">
    <location>
        <begin position="93"/>
        <end position="117"/>
    </location>
</feature>
<dbReference type="EMBL" id="PUIB01000011">
    <property type="protein sequence ID" value="PQO38518.1"/>
    <property type="molecule type" value="Genomic_DNA"/>
</dbReference>
<dbReference type="Pfam" id="PF00482">
    <property type="entry name" value="T2SSF"/>
    <property type="match status" value="1"/>
</dbReference>
<comment type="caution">
    <text evidence="8">The sequence shown here is derived from an EMBL/GenBank/DDBJ whole genome shotgun (WGS) entry which is preliminary data.</text>
</comment>
<organism evidence="8 9">
    <name type="scientific">Blastopirellula marina</name>
    <dbReference type="NCBI Taxonomy" id="124"/>
    <lineage>
        <taxon>Bacteria</taxon>
        <taxon>Pseudomonadati</taxon>
        <taxon>Planctomycetota</taxon>
        <taxon>Planctomycetia</taxon>
        <taxon>Pirellulales</taxon>
        <taxon>Pirellulaceae</taxon>
        <taxon>Blastopirellula</taxon>
    </lineage>
</organism>
<evidence type="ECO:0000256" key="3">
    <source>
        <dbReference type="ARBA" id="ARBA00022692"/>
    </source>
</evidence>
<keyword evidence="5 6" id="KW-0472">Membrane</keyword>
<accession>A0A2S8G251</accession>
<gene>
    <name evidence="8" type="ORF">C5Y98_10730</name>
</gene>
<comment type="subcellular location">
    <subcellularLocation>
        <location evidence="1">Cell membrane</location>
        <topology evidence="1">Multi-pass membrane protein</topology>
    </subcellularLocation>
</comment>
<evidence type="ECO:0000256" key="6">
    <source>
        <dbReference type="SAM" id="Phobius"/>
    </source>
</evidence>
<keyword evidence="2" id="KW-1003">Cell membrane</keyword>
<dbReference type="InterPro" id="IPR042094">
    <property type="entry name" value="T2SS_GspF_sf"/>
</dbReference>
<reference evidence="8 9" key="1">
    <citation type="submission" date="2018-02" db="EMBL/GenBank/DDBJ databases">
        <title>Comparative genomes isolates from brazilian mangrove.</title>
        <authorList>
            <person name="Araujo J.E."/>
            <person name="Taketani R.G."/>
            <person name="Silva M.C.P."/>
            <person name="Loureco M.V."/>
            <person name="Andreote F.D."/>
        </authorList>
    </citation>
    <scope>NUCLEOTIDE SEQUENCE [LARGE SCALE GENOMIC DNA]</scope>
    <source>
        <strain evidence="8 9">NAP PRIS-MGV</strain>
    </source>
</reference>
<dbReference type="RefSeq" id="WP_105353970.1">
    <property type="nucleotide sequence ID" value="NZ_PUIB01000011.1"/>
</dbReference>
<evidence type="ECO:0000256" key="2">
    <source>
        <dbReference type="ARBA" id="ARBA00022475"/>
    </source>
</evidence>
<dbReference type="GO" id="GO:0005886">
    <property type="term" value="C:plasma membrane"/>
    <property type="evidence" value="ECO:0007669"/>
    <property type="project" value="UniProtKB-SubCell"/>
</dbReference>
<dbReference type="Proteomes" id="UP000239388">
    <property type="component" value="Unassembled WGS sequence"/>
</dbReference>
<name>A0A2S8G251_9BACT</name>
<feature type="transmembrane region" description="Helical" evidence="6">
    <location>
        <begin position="272"/>
        <end position="297"/>
    </location>
</feature>
<dbReference type="InterPro" id="IPR018076">
    <property type="entry name" value="T2SS_GspF_dom"/>
</dbReference>
<feature type="domain" description="Type II secretion system protein GspF" evidence="7">
    <location>
        <begin position="160"/>
        <end position="289"/>
    </location>
</feature>
<dbReference type="Gene3D" id="1.20.81.30">
    <property type="entry name" value="Type II secretion system (T2SS), domain F"/>
    <property type="match status" value="1"/>
</dbReference>
<dbReference type="AlphaFoldDB" id="A0A2S8G251"/>
<dbReference type="PANTHER" id="PTHR35007:SF2">
    <property type="entry name" value="PILUS ASSEMBLE PROTEIN"/>
    <property type="match status" value="1"/>
</dbReference>
<evidence type="ECO:0000256" key="1">
    <source>
        <dbReference type="ARBA" id="ARBA00004651"/>
    </source>
</evidence>
<keyword evidence="4 6" id="KW-1133">Transmembrane helix</keyword>
<evidence type="ECO:0000313" key="8">
    <source>
        <dbReference type="EMBL" id="PQO38518.1"/>
    </source>
</evidence>
<proteinExistence type="predicted"/>
<evidence type="ECO:0000259" key="7">
    <source>
        <dbReference type="Pfam" id="PF00482"/>
    </source>
</evidence>